<gene>
    <name evidence="1" type="ORF">ACG01O_21475</name>
</gene>
<comment type="caution">
    <text evidence="1">The sequence shown here is derived from an EMBL/GenBank/DDBJ whole genome shotgun (WGS) entry which is preliminary data.</text>
</comment>
<name>A0ABW7H4V7_9BURK</name>
<proteinExistence type="predicted"/>
<evidence type="ECO:0000313" key="2">
    <source>
        <dbReference type="Proteomes" id="UP001606303"/>
    </source>
</evidence>
<reference evidence="1 2" key="1">
    <citation type="submission" date="2024-08" db="EMBL/GenBank/DDBJ databases">
        <authorList>
            <person name="Lu H."/>
        </authorList>
    </citation>
    <scope>NUCLEOTIDE SEQUENCE [LARGE SCALE GENOMIC DNA]</scope>
    <source>
        <strain evidence="1 2">BYS87W</strain>
    </source>
</reference>
<protein>
    <submittedName>
        <fullName evidence="1">Uncharacterized protein</fullName>
    </submittedName>
</protein>
<keyword evidence="2" id="KW-1185">Reference proteome</keyword>
<evidence type="ECO:0000313" key="1">
    <source>
        <dbReference type="EMBL" id="MFG6469203.1"/>
    </source>
</evidence>
<organism evidence="1 2">
    <name type="scientific">Pelomonas baiyunensis</name>
    <dbReference type="NCBI Taxonomy" id="3299026"/>
    <lineage>
        <taxon>Bacteria</taxon>
        <taxon>Pseudomonadati</taxon>
        <taxon>Pseudomonadota</taxon>
        <taxon>Betaproteobacteria</taxon>
        <taxon>Burkholderiales</taxon>
        <taxon>Sphaerotilaceae</taxon>
        <taxon>Roseateles</taxon>
    </lineage>
</organism>
<sequence length="170" mass="18680">MQARTPRIHVGQLPHGRFMPHGELQVWPQAGQLCYAAAGPFNVEMVTAMSRAVGRLLQDWRPTPPYLTLTWWHGSLLASPEVLQAYRGLLRLGRQVMPAELASLWLVGPEIDDAAFMKPRWLEVHEDCGYRLEFCSTEAEMLQRAEALLHAADGAGAGAGSGPQPEAAQA</sequence>
<dbReference type="RefSeq" id="WP_394387576.1">
    <property type="nucleotide sequence ID" value="NZ_JBIGIB010000008.1"/>
</dbReference>
<accession>A0ABW7H4V7</accession>
<dbReference type="EMBL" id="JBIGIB010000008">
    <property type="protein sequence ID" value="MFG6469203.1"/>
    <property type="molecule type" value="Genomic_DNA"/>
</dbReference>
<dbReference type="Proteomes" id="UP001606303">
    <property type="component" value="Unassembled WGS sequence"/>
</dbReference>